<keyword evidence="2" id="KW-1185">Reference proteome</keyword>
<gene>
    <name evidence="1" type="ORF">PX52LOC_02370</name>
</gene>
<dbReference type="OrthoDB" id="9801369at2"/>
<proteinExistence type="predicted"/>
<dbReference type="InterPro" id="IPR016024">
    <property type="entry name" value="ARM-type_fold"/>
</dbReference>
<evidence type="ECO:0000313" key="2">
    <source>
        <dbReference type="Proteomes" id="UP000324974"/>
    </source>
</evidence>
<dbReference type="PANTHER" id="PTHR41291:SF1">
    <property type="entry name" value="DNA ALKYLATION REPAIR PROTEIN"/>
    <property type="match status" value="1"/>
</dbReference>
<name>A0A5C1A8B2_9BACT</name>
<dbReference type="PANTHER" id="PTHR41291">
    <property type="entry name" value="DNA ALKYLATION REPAIR PROTEIN"/>
    <property type="match status" value="1"/>
</dbReference>
<dbReference type="EMBL" id="CP042425">
    <property type="protein sequence ID" value="QEL15451.1"/>
    <property type="molecule type" value="Genomic_DNA"/>
</dbReference>
<evidence type="ECO:0000313" key="1">
    <source>
        <dbReference type="EMBL" id="QEL15451.1"/>
    </source>
</evidence>
<dbReference type="RefSeq" id="WP_149110268.1">
    <property type="nucleotide sequence ID" value="NZ_CP042425.1"/>
</dbReference>
<sequence>MTLAEVLADLQVHGTAQTKKTHARHGAREPFFGVKVEHLKVLQKKIKRDHALSLQLYDTGNSDAMYLAGLIAEPAKMTKAQFQKWAKGAYWSMLSCFTVPWVASESRFGRELALAWMDSPKEQIAAAGWATYSSLVAITPDEDLDLDEVTGLLERARDTLPAAANRAKSAMNNFIISVGGYVAPLLGRAKAIAKEVGPVEVDVGDTDCKVPNATAYLAKIEAMGRVGKKRKSAAC</sequence>
<dbReference type="InterPro" id="IPR014825">
    <property type="entry name" value="DNA_alkylation"/>
</dbReference>
<accession>A0A5C1A8B2</accession>
<dbReference type="SUPFAM" id="SSF48371">
    <property type="entry name" value="ARM repeat"/>
    <property type="match status" value="1"/>
</dbReference>
<protein>
    <submittedName>
        <fullName evidence="1">DNA alkylation repair protein</fullName>
    </submittedName>
</protein>
<dbReference type="Pfam" id="PF08713">
    <property type="entry name" value="DNA_alkylation"/>
    <property type="match status" value="1"/>
</dbReference>
<dbReference type="AlphaFoldDB" id="A0A5C1A8B2"/>
<reference evidence="2" key="1">
    <citation type="submission" date="2019-08" db="EMBL/GenBank/DDBJ databases">
        <title>Limnoglobus roseus gen. nov., sp. nov., a novel freshwater planctomycete with a giant genome from the family Gemmataceae.</title>
        <authorList>
            <person name="Kulichevskaya I.S."/>
            <person name="Naumoff D.G."/>
            <person name="Miroshnikov K."/>
            <person name="Ivanova A."/>
            <person name="Philippov D.A."/>
            <person name="Hakobyan A."/>
            <person name="Rijpstra I.C."/>
            <person name="Sinninghe Damste J.S."/>
            <person name="Liesack W."/>
            <person name="Dedysh S.N."/>
        </authorList>
    </citation>
    <scope>NUCLEOTIDE SEQUENCE [LARGE SCALE GENOMIC DNA]</scope>
    <source>
        <strain evidence="2">PX52</strain>
    </source>
</reference>
<dbReference type="Proteomes" id="UP000324974">
    <property type="component" value="Chromosome"/>
</dbReference>
<dbReference type="KEGG" id="lrs:PX52LOC_02370"/>
<organism evidence="1 2">
    <name type="scientific">Limnoglobus roseus</name>
    <dbReference type="NCBI Taxonomy" id="2598579"/>
    <lineage>
        <taxon>Bacteria</taxon>
        <taxon>Pseudomonadati</taxon>
        <taxon>Planctomycetota</taxon>
        <taxon>Planctomycetia</taxon>
        <taxon>Gemmatales</taxon>
        <taxon>Gemmataceae</taxon>
        <taxon>Limnoglobus</taxon>
    </lineage>
</organism>